<dbReference type="CDD" id="cd06262">
    <property type="entry name" value="metallo-hydrolase-like_MBL-fold"/>
    <property type="match status" value="2"/>
</dbReference>
<sequence length="605" mass="68026">MSHALSEGVWLFRDTCNVYVLVRGRDAVLIDFGSGDVLDHLDGFGADRVTDVLLTHHHRDQAQGLARAVAAGARVWVPPVERDLFTRVDEHWQRRDLDNYYDLRQDRFSLREPVEITGTVPPYQTRDFGGHRITTLPTPGHTLGSVSYLLEAGGRRLAFTGDLIYGPGKVWSLAATQWSYSGLEGVRHSVLSLYELADRAPDLVLPAHGDPIDDPPAAFDLLEARLRALTDSRRDTPWDARDWHDRPFEVVTPHLLRNRTSLATSYVLLSETGNALFLDFGCDMVVGAPVGADRSSRLPWLPSLTALRRDFGVNRIEVAIPTHYHDDHVAGLNLLREVEGTEVWCERSVADVLAEPWRYDLPCLWYDPIPTDRILEAERPVRWHEYELTTYPLPGHTLHAVAISFEVDGQRVIATGDQQSTTWQPGERTEILNFQYKNRFRIDDFVASAKLYQNLSPDLMISGHWDPRRVDASYLDMLLAKGEELAELHRDLLPLSDVDFEAEGVGAWIRPYRVRTAPATPVRLTVEARNPFDRTETVRVRMATPAGWSCAPAEAAGTVPGGRTTTFTFTLTPPAVTCRRARVAADLTVGRRRFGEHAEALVDVR</sequence>
<dbReference type="RefSeq" id="WP_137814710.1">
    <property type="nucleotide sequence ID" value="NZ_BJFL01000016.1"/>
</dbReference>
<dbReference type="AlphaFoldDB" id="A0A4D4JCQ1"/>
<name>A0A4D4JCQ1_9PSEU</name>
<feature type="domain" description="Metallo-beta-lactamase" evidence="1">
    <location>
        <begin position="262"/>
        <end position="464"/>
    </location>
</feature>
<evidence type="ECO:0000259" key="1">
    <source>
        <dbReference type="SMART" id="SM00849"/>
    </source>
</evidence>
<dbReference type="PANTHER" id="PTHR42951:SF4">
    <property type="entry name" value="ACYL-COENZYME A THIOESTERASE MBLAC2"/>
    <property type="match status" value="1"/>
</dbReference>
<dbReference type="SMART" id="SM00849">
    <property type="entry name" value="Lactamase_B"/>
    <property type="match status" value="2"/>
</dbReference>
<dbReference type="Gene3D" id="3.60.15.10">
    <property type="entry name" value="Ribonuclease Z/Hydroxyacylglutathione hydrolase-like"/>
    <property type="match status" value="2"/>
</dbReference>
<accession>A0A4D4JCQ1</accession>
<dbReference type="EMBL" id="BJFL01000016">
    <property type="protein sequence ID" value="GDY31643.1"/>
    <property type="molecule type" value="Genomic_DNA"/>
</dbReference>
<dbReference type="Pfam" id="PF00753">
    <property type="entry name" value="Lactamase_B"/>
    <property type="match status" value="2"/>
</dbReference>
<dbReference type="Proteomes" id="UP000298860">
    <property type="component" value="Unassembled WGS sequence"/>
</dbReference>
<protein>
    <recommendedName>
        <fullName evidence="1">Metallo-beta-lactamase domain-containing protein</fullName>
    </recommendedName>
</protein>
<feature type="domain" description="Metallo-beta-lactamase" evidence="1">
    <location>
        <begin position="15"/>
        <end position="208"/>
    </location>
</feature>
<evidence type="ECO:0000313" key="3">
    <source>
        <dbReference type="Proteomes" id="UP000298860"/>
    </source>
</evidence>
<dbReference type="InterPro" id="IPR001279">
    <property type="entry name" value="Metallo-B-lactamas"/>
</dbReference>
<dbReference type="SUPFAM" id="SSF56281">
    <property type="entry name" value="Metallo-hydrolase/oxidoreductase"/>
    <property type="match status" value="2"/>
</dbReference>
<gene>
    <name evidence="2" type="ORF">GTS_32760</name>
</gene>
<dbReference type="PANTHER" id="PTHR42951">
    <property type="entry name" value="METALLO-BETA-LACTAMASE DOMAIN-CONTAINING"/>
    <property type="match status" value="1"/>
</dbReference>
<organism evidence="2 3">
    <name type="scientific">Gandjariella thermophila</name>
    <dbReference type="NCBI Taxonomy" id="1931992"/>
    <lineage>
        <taxon>Bacteria</taxon>
        <taxon>Bacillati</taxon>
        <taxon>Actinomycetota</taxon>
        <taxon>Actinomycetes</taxon>
        <taxon>Pseudonocardiales</taxon>
        <taxon>Pseudonocardiaceae</taxon>
        <taxon>Gandjariella</taxon>
    </lineage>
</organism>
<dbReference type="InterPro" id="IPR050855">
    <property type="entry name" value="NDM-1-like"/>
</dbReference>
<dbReference type="OrthoDB" id="2971563at2"/>
<keyword evidence="3" id="KW-1185">Reference proteome</keyword>
<comment type="caution">
    <text evidence="2">The sequence shown here is derived from an EMBL/GenBank/DDBJ whole genome shotgun (WGS) entry which is preliminary data.</text>
</comment>
<dbReference type="Pfam" id="PF10633">
    <property type="entry name" value="NPCBM_assoc"/>
    <property type="match status" value="1"/>
</dbReference>
<reference evidence="3" key="1">
    <citation type="submission" date="2019-04" db="EMBL/GenBank/DDBJ databases">
        <title>Draft genome sequence of Pseudonocardiaceae bacterium SL3-2-4.</title>
        <authorList>
            <person name="Ningsih F."/>
            <person name="Yokota A."/>
            <person name="Sakai Y."/>
            <person name="Nanatani K."/>
            <person name="Yabe S."/>
            <person name="Oetari A."/>
            <person name="Sjamsuridzal W."/>
        </authorList>
    </citation>
    <scope>NUCLEOTIDE SEQUENCE [LARGE SCALE GENOMIC DNA]</scope>
    <source>
        <strain evidence="3">SL3-2-4</strain>
    </source>
</reference>
<dbReference type="InterPro" id="IPR018905">
    <property type="entry name" value="A-galactase_NEW3"/>
</dbReference>
<proteinExistence type="predicted"/>
<dbReference type="InterPro" id="IPR036866">
    <property type="entry name" value="RibonucZ/Hydroxyglut_hydro"/>
</dbReference>
<evidence type="ECO:0000313" key="2">
    <source>
        <dbReference type="EMBL" id="GDY31643.1"/>
    </source>
</evidence>